<proteinExistence type="inferred from homology"/>
<dbReference type="InterPro" id="IPR046346">
    <property type="entry name" value="Aminoacid_DH-like_N_sf"/>
</dbReference>
<dbReference type="CDD" id="cd01075">
    <property type="entry name" value="NAD_bind_Leu_Phe_Val_DH"/>
    <property type="match status" value="1"/>
</dbReference>
<comment type="subunit">
    <text evidence="2">Homohexamer.</text>
</comment>
<dbReference type="GO" id="GO:0016639">
    <property type="term" value="F:oxidoreductase activity, acting on the CH-NH2 group of donors, NAD or NADP as acceptor"/>
    <property type="evidence" value="ECO:0007669"/>
    <property type="project" value="InterPro"/>
</dbReference>
<feature type="active site" description="Proton donor/acceptor" evidence="5">
    <location>
        <position position="90"/>
    </location>
</feature>
<evidence type="ECO:0000313" key="8">
    <source>
        <dbReference type="EMBL" id="SDJ89355.1"/>
    </source>
</evidence>
<name>A0A1G8XHD8_9EURY</name>
<dbReference type="Proteomes" id="UP000198856">
    <property type="component" value="Unassembled WGS sequence"/>
</dbReference>
<dbReference type="PIRSF" id="PIRSF000188">
    <property type="entry name" value="Phe_leu_dh"/>
    <property type="match status" value="1"/>
</dbReference>
<evidence type="ECO:0000259" key="7">
    <source>
        <dbReference type="SMART" id="SM00839"/>
    </source>
</evidence>
<dbReference type="STRING" id="890420.SAMN05216226_11150"/>
<dbReference type="PANTHER" id="PTHR42722">
    <property type="entry name" value="LEUCINE DEHYDROGENASE"/>
    <property type="match status" value="1"/>
</dbReference>
<gene>
    <name evidence="8" type="ORF">SAMN05216226_11150</name>
</gene>
<dbReference type="SMART" id="SM00839">
    <property type="entry name" value="ELFV_dehydrog"/>
    <property type="match status" value="1"/>
</dbReference>
<dbReference type="Gene3D" id="3.40.50.720">
    <property type="entry name" value="NAD(P)-binding Rossmann-like Domain"/>
    <property type="match status" value="1"/>
</dbReference>
<dbReference type="Pfam" id="PF00208">
    <property type="entry name" value="ELFV_dehydrog"/>
    <property type="match status" value="1"/>
</dbReference>
<organism evidence="8 9">
    <name type="scientific">Halovenus aranensis</name>
    <dbReference type="NCBI Taxonomy" id="890420"/>
    <lineage>
        <taxon>Archaea</taxon>
        <taxon>Methanobacteriati</taxon>
        <taxon>Methanobacteriota</taxon>
        <taxon>Stenosarchaea group</taxon>
        <taxon>Halobacteria</taxon>
        <taxon>Halobacteriales</taxon>
        <taxon>Haloarculaceae</taxon>
        <taxon>Halovenus</taxon>
    </lineage>
</organism>
<evidence type="ECO:0000256" key="4">
    <source>
        <dbReference type="ARBA" id="ARBA00023027"/>
    </source>
</evidence>
<protein>
    <submittedName>
        <fullName evidence="8">Leucine dehydrogenase</fullName>
    </submittedName>
</protein>
<dbReference type="Gene3D" id="3.40.50.10860">
    <property type="entry name" value="Leucine Dehydrogenase, chain A, domain 1"/>
    <property type="match status" value="1"/>
</dbReference>
<dbReference type="FunFam" id="3.40.50.10860:FF:000010">
    <property type="entry name" value="Leucine dehydrogenase"/>
    <property type="match status" value="1"/>
</dbReference>
<dbReference type="SMR" id="A0A1G8XHD8"/>
<dbReference type="InterPro" id="IPR033524">
    <property type="entry name" value="Glu/Leu/Phe/Val_DH_AS"/>
</dbReference>
<evidence type="ECO:0000256" key="5">
    <source>
        <dbReference type="PIRSR" id="PIRSR000188-1"/>
    </source>
</evidence>
<keyword evidence="4" id="KW-0520">NAD</keyword>
<dbReference type="SUPFAM" id="SSF53223">
    <property type="entry name" value="Aminoacid dehydrogenase-like, N-terminal domain"/>
    <property type="match status" value="1"/>
</dbReference>
<dbReference type="SUPFAM" id="SSF51735">
    <property type="entry name" value="NAD(P)-binding Rossmann-fold domains"/>
    <property type="match status" value="1"/>
</dbReference>
<dbReference type="InterPro" id="IPR006097">
    <property type="entry name" value="Glu/Leu/Phe/Val/Trp_DH_dimer"/>
</dbReference>
<dbReference type="InterPro" id="IPR036291">
    <property type="entry name" value="NAD(P)-bd_dom_sf"/>
</dbReference>
<dbReference type="InterPro" id="IPR016211">
    <property type="entry name" value="Glu/Phe/Leu/Val/Trp_DH_bac/arc"/>
</dbReference>
<dbReference type="PROSITE" id="PS00074">
    <property type="entry name" value="GLFV_DEHYDROGENASE"/>
    <property type="match status" value="1"/>
</dbReference>
<dbReference type="InterPro" id="IPR006096">
    <property type="entry name" value="Glu/Leu/Phe/Val/Trp_DH_C"/>
</dbReference>
<dbReference type="PRINTS" id="PR00082">
    <property type="entry name" value="GLFDHDRGNASE"/>
</dbReference>
<evidence type="ECO:0000256" key="2">
    <source>
        <dbReference type="ARBA" id="ARBA00011643"/>
    </source>
</evidence>
<keyword evidence="9" id="KW-1185">Reference proteome</keyword>
<evidence type="ECO:0000256" key="6">
    <source>
        <dbReference type="RuleBase" id="RU004417"/>
    </source>
</evidence>
<dbReference type="Pfam" id="PF02812">
    <property type="entry name" value="ELFV_dehydrog_N"/>
    <property type="match status" value="1"/>
</dbReference>
<evidence type="ECO:0000256" key="1">
    <source>
        <dbReference type="ARBA" id="ARBA00006382"/>
    </source>
</evidence>
<feature type="domain" description="Glutamate/phenylalanine/leucine/valine/L-tryptophan dehydrogenase C-terminal" evidence="7">
    <location>
        <begin position="151"/>
        <end position="359"/>
    </location>
</feature>
<evidence type="ECO:0000256" key="3">
    <source>
        <dbReference type="ARBA" id="ARBA00023002"/>
    </source>
</evidence>
<keyword evidence="3 6" id="KW-0560">Oxidoreductase</keyword>
<dbReference type="InterPro" id="IPR006095">
    <property type="entry name" value="Glu/Leu/Phe/Val/Trp_DH"/>
</dbReference>
<reference evidence="8 9" key="1">
    <citation type="submission" date="2016-10" db="EMBL/GenBank/DDBJ databases">
        <authorList>
            <person name="de Groot N.N."/>
        </authorList>
    </citation>
    <scope>NUCLEOTIDE SEQUENCE [LARGE SCALE GENOMIC DNA]</scope>
    <source>
        <strain evidence="8 9">IBRC-M10015</strain>
    </source>
</reference>
<dbReference type="EMBL" id="FNFC01000011">
    <property type="protein sequence ID" value="SDJ89355.1"/>
    <property type="molecule type" value="Genomic_DNA"/>
</dbReference>
<evidence type="ECO:0000313" key="9">
    <source>
        <dbReference type="Proteomes" id="UP000198856"/>
    </source>
</evidence>
<dbReference type="PANTHER" id="PTHR42722:SF1">
    <property type="entry name" value="VALINE DEHYDROGENASE"/>
    <property type="match status" value="1"/>
</dbReference>
<accession>A0A1G8XHD8</accession>
<comment type="similarity">
    <text evidence="1 6">Belongs to the Glu/Leu/Phe/Val dehydrogenases family.</text>
</comment>
<sequence length="363" mass="39161">MVFTTAENTADMVFDAGDYRDHEQVTFFSDDETGLEAIISIHDTTLGPSLGGTRILDYDTEADALTDVLRLSRAMTYKSAAADLNLGGGKAVIIGDPDDIKTEDLMRAYARAVDCLDGRYITSVDVNSGVEDMEIISEHTDYVVGTRDGLGDPSPVTAHGVLHGLKACVEHVYGTDTVSDVDVAVQGLGKVGHGLAERLAERGASVTVTDIDEEKVEAFTDEHDADSVAPDDIYDVDCDVFAPCAFGGAINDETIPHLSCDIVAGAANNILEDEQRHAGMLDDEDILYAPDYVINAGGIITVYHEYHDGTEQQAFEDAEAIGDRLLTMIERAEDEGTTVLDAANAYAEERIENEDRTTPARSW</sequence>
<dbReference type="GO" id="GO:0006520">
    <property type="term" value="P:amino acid metabolic process"/>
    <property type="evidence" value="ECO:0007669"/>
    <property type="project" value="InterPro"/>
</dbReference>
<dbReference type="AlphaFoldDB" id="A0A1G8XHD8"/>